<feature type="transmembrane region" description="Helical" evidence="1">
    <location>
        <begin position="79"/>
        <end position="98"/>
    </location>
</feature>
<keyword evidence="1" id="KW-1133">Transmembrane helix</keyword>
<feature type="transmembrane region" description="Helical" evidence="1">
    <location>
        <begin position="44"/>
        <end position="67"/>
    </location>
</feature>
<dbReference type="AlphaFoldDB" id="A0A7W7NSX3"/>
<proteinExistence type="predicted"/>
<organism evidence="2 3">
    <name type="scientific">Sphingomonas kyeonggiensis</name>
    <dbReference type="NCBI Taxonomy" id="1268553"/>
    <lineage>
        <taxon>Bacteria</taxon>
        <taxon>Pseudomonadati</taxon>
        <taxon>Pseudomonadota</taxon>
        <taxon>Alphaproteobacteria</taxon>
        <taxon>Sphingomonadales</taxon>
        <taxon>Sphingomonadaceae</taxon>
        <taxon>Sphingomonas</taxon>
    </lineage>
</organism>
<protein>
    <submittedName>
        <fullName evidence="2">Uncharacterized protein</fullName>
    </submittedName>
</protein>
<keyword evidence="3" id="KW-1185">Reference proteome</keyword>
<gene>
    <name evidence="2" type="ORF">HNP52_003500</name>
</gene>
<evidence type="ECO:0000256" key="1">
    <source>
        <dbReference type="SAM" id="Phobius"/>
    </source>
</evidence>
<keyword evidence="1" id="KW-0472">Membrane</keyword>
<keyword evidence="1" id="KW-0812">Transmembrane</keyword>
<name>A0A7W7NSX3_9SPHN</name>
<sequence length="158" mass="17125">MNQDQPSGRRLLAAIMSAVLVGASAFPAYFIVTGVMEGALEQAWFMVVASFIVGAILAAGHVALLGLPLYALLSRRWRLRWWSAAIGGFLVGGLPYLVLLNNPGEYSQIGDTVLSEHGRYTAAGWYRLFEVSAWLGLIGALAGLAFWAALSWRREAPE</sequence>
<evidence type="ECO:0000313" key="3">
    <source>
        <dbReference type="Proteomes" id="UP000575241"/>
    </source>
</evidence>
<comment type="caution">
    <text evidence="2">The sequence shown here is derived from an EMBL/GenBank/DDBJ whole genome shotgun (WGS) entry which is preliminary data.</text>
</comment>
<reference evidence="2 3" key="1">
    <citation type="submission" date="2020-08" db="EMBL/GenBank/DDBJ databases">
        <title>Functional genomics of gut bacteria from endangered species of beetles.</title>
        <authorList>
            <person name="Carlos-Shanley C."/>
        </authorList>
    </citation>
    <scope>NUCLEOTIDE SEQUENCE [LARGE SCALE GENOMIC DNA]</scope>
    <source>
        <strain evidence="2 3">S00224</strain>
    </source>
</reference>
<dbReference type="Proteomes" id="UP000575241">
    <property type="component" value="Unassembled WGS sequence"/>
</dbReference>
<evidence type="ECO:0000313" key="2">
    <source>
        <dbReference type="EMBL" id="MBB4840408.1"/>
    </source>
</evidence>
<feature type="transmembrane region" description="Helical" evidence="1">
    <location>
        <begin position="131"/>
        <end position="150"/>
    </location>
</feature>
<dbReference type="EMBL" id="JACHLN010000003">
    <property type="protein sequence ID" value="MBB4840408.1"/>
    <property type="molecule type" value="Genomic_DNA"/>
</dbReference>
<feature type="transmembrane region" description="Helical" evidence="1">
    <location>
        <begin position="12"/>
        <end position="32"/>
    </location>
</feature>
<accession>A0A7W7NSX3</accession>